<dbReference type="AlphaFoldDB" id="A0A8J5XFC0"/>
<keyword evidence="2" id="KW-0472">Membrane</keyword>
<evidence type="ECO:0000256" key="1">
    <source>
        <dbReference type="SAM" id="MobiDB-lite"/>
    </source>
</evidence>
<accession>A0A8J5XFC0</accession>
<dbReference type="EMBL" id="JAGTXO010000019">
    <property type="protein sequence ID" value="KAG8462792.1"/>
    <property type="molecule type" value="Genomic_DNA"/>
</dbReference>
<feature type="region of interest" description="Disordered" evidence="1">
    <location>
        <begin position="318"/>
        <end position="349"/>
    </location>
</feature>
<feature type="transmembrane region" description="Helical" evidence="2">
    <location>
        <begin position="132"/>
        <end position="155"/>
    </location>
</feature>
<protein>
    <submittedName>
        <fullName evidence="3">Uncharacterized protein</fullName>
    </submittedName>
</protein>
<feature type="compositionally biased region" description="Pro residues" evidence="1">
    <location>
        <begin position="238"/>
        <end position="248"/>
    </location>
</feature>
<evidence type="ECO:0000313" key="4">
    <source>
        <dbReference type="Proteomes" id="UP000751190"/>
    </source>
</evidence>
<organism evidence="3 4">
    <name type="scientific">Diacronema lutheri</name>
    <name type="common">Unicellular marine alga</name>
    <name type="synonym">Monochrysis lutheri</name>
    <dbReference type="NCBI Taxonomy" id="2081491"/>
    <lineage>
        <taxon>Eukaryota</taxon>
        <taxon>Haptista</taxon>
        <taxon>Haptophyta</taxon>
        <taxon>Pavlovophyceae</taxon>
        <taxon>Pavlovales</taxon>
        <taxon>Pavlovaceae</taxon>
        <taxon>Diacronema</taxon>
    </lineage>
</organism>
<feature type="transmembrane region" description="Helical" evidence="2">
    <location>
        <begin position="632"/>
        <end position="657"/>
    </location>
</feature>
<comment type="caution">
    <text evidence="3">The sequence shown here is derived from an EMBL/GenBank/DDBJ whole genome shotgun (WGS) entry which is preliminary data.</text>
</comment>
<evidence type="ECO:0000256" key="2">
    <source>
        <dbReference type="SAM" id="Phobius"/>
    </source>
</evidence>
<feature type="transmembrane region" description="Helical" evidence="2">
    <location>
        <begin position="773"/>
        <end position="793"/>
    </location>
</feature>
<keyword evidence="4" id="KW-1185">Reference proteome</keyword>
<evidence type="ECO:0000313" key="3">
    <source>
        <dbReference type="EMBL" id="KAG8462792.1"/>
    </source>
</evidence>
<feature type="compositionally biased region" description="Low complexity" evidence="1">
    <location>
        <begin position="333"/>
        <end position="348"/>
    </location>
</feature>
<feature type="transmembrane region" description="Helical" evidence="2">
    <location>
        <begin position="167"/>
        <end position="185"/>
    </location>
</feature>
<gene>
    <name evidence="3" type="ORF">KFE25_004768</name>
</gene>
<dbReference type="Proteomes" id="UP000751190">
    <property type="component" value="Unassembled WGS sequence"/>
</dbReference>
<keyword evidence="2" id="KW-0812">Transmembrane</keyword>
<feature type="transmembrane region" description="Helical" evidence="2">
    <location>
        <begin position="738"/>
        <end position="761"/>
    </location>
</feature>
<feature type="transmembrane region" description="Helical" evidence="2">
    <location>
        <begin position="669"/>
        <end position="695"/>
    </location>
</feature>
<reference evidence="3" key="1">
    <citation type="submission" date="2021-05" db="EMBL/GenBank/DDBJ databases">
        <title>The genome of the haptophyte Pavlova lutheri (Diacronema luteri, Pavlovales) - a model for lipid biosynthesis in eukaryotic algae.</title>
        <authorList>
            <person name="Hulatt C.J."/>
            <person name="Posewitz M.C."/>
        </authorList>
    </citation>
    <scope>NUCLEOTIDE SEQUENCE</scope>
    <source>
        <strain evidence="3">NIVA-4/92</strain>
    </source>
</reference>
<feature type="transmembrane region" description="Helical" evidence="2">
    <location>
        <begin position="701"/>
        <end position="726"/>
    </location>
</feature>
<sequence length="872" mass="88052">MASPPSNHKGEEDDALATLKGARVSGTWAPLAAQPVVYSGAQLLAHRRALLALALALALGCAACRTAEAAAAYDEMRTCRALAESPTDGASVRGCTLETTGARACRQGLLAYVSELFAVGVARSTLPVREAAWASAAALCCTHWLGALALCAALLRWRHARPSVRWVRLSWALLLLPPLALLLAARAAPPPPPPPAGAHAQWTAAPQLRTDGPLALRTGAGPAPTPGARRGSGRAKSPLPPPPPPPPLVVSEPAPTDVEDGAAWPAGLDVIDGLGGVRVLPQCELFRVEPSADLFAFYGKFSLLCGGGADFHEQLARDGLDGSAHPPAQPMGARRPSPASSADDAAPRYVRTRGDVLRERPSCTDSPGWRSGALDVAAPTADRHRAASGLSCAQYEELGYCADGHLLAPFYKATGGAAHNSPHEHCCACGKAERDAASAEARALGAEKGGVRDLSYPLPGEPAFSLLPRAQQACSHAQRLRSMGAKAAAAEELLRACDLFFALPTKDTALAQAEALALARARAPQPPTPVGARAARPPPAVSPRGAEDANRQGADARGAEGAREPAAAAAGSPGGAGEAEPLPGAVAAALPLAAAAAQRSSAAAIDGVAGFAQRVRAATAETRLRSAMRVALLVQLPCSFALATALLVGAGLAVRALARLRLSRLLPALLAPAAHLPLGACLRRVAALLGAAAAAERPPSLLPLLPLLCALALCAVASAAAVAAAAAPTAGAGRARRLLRLSACHAVGCAALASAGAHALARQLGERAALLPALLYAACYLLLGGLACADLLVEEAADAANATRQRIVSRVAAGGLGAAPATEAHTHVAPAGAEEGDGLDDSAGLARLDELCALLQPSGTAPHAVGGGATQL</sequence>
<feature type="region of interest" description="Disordered" evidence="1">
    <location>
        <begin position="213"/>
        <end position="261"/>
    </location>
</feature>
<name>A0A8J5XFC0_DIALT</name>
<keyword evidence="2" id="KW-1133">Transmembrane helix</keyword>
<feature type="region of interest" description="Disordered" evidence="1">
    <location>
        <begin position="522"/>
        <end position="578"/>
    </location>
</feature>
<proteinExistence type="predicted"/>